<feature type="region of interest" description="Disordered" evidence="1">
    <location>
        <begin position="114"/>
        <end position="133"/>
    </location>
</feature>
<sequence length="133" mass="15004">MGATNSYGHPFTQNCTICTRGVLSCIGPLHAPYTNTLRTFCVSSCQMPGISMLHSIGMRCKYVSISPSCNLSRKRTCCNAMPHPTRRSAQPYRYLTFFLYGYCLTHPLFKEKRQQNNTARAEPRRTATTAAQR</sequence>
<reference evidence="3" key="1">
    <citation type="journal article" date="2010" name="PLoS Negl. Trop. Dis.">
        <title>The genome sequence of Trypanosoma brucei gambiense, causative agent of chronic human african trypanosomiasis.</title>
        <authorList>
            <person name="Jackson A.P."/>
            <person name="Sanders M."/>
            <person name="Berry A."/>
            <person name="McQuillan J."/>
            <person name="Aslett M.A."/>
            <person name="Quail M.A."/>
            <person name="Chukualim B."/>
            <person name="Capewell P."/>
            <person name="MacLeod A."/>
            <person name="Melville S.E."/>
            <person name="Gibson W."/>
            <person name="Barry J.D."/>
            <person name="Berriman M."/>
            <person name="Hertz-Fowler C."/>
        </authorList>
    </citation>
    <scope>NUCLEOTIDE SEQUENCE [LARGE SCALE GENOMIC DNA]</scope>
    <source>
        <strain evidence="3">MHOM/CI/86/DAL972</strain>
    </source>
</reference>
<accession>C9ZNE3</accession>
<evidence type="ECO:0000313" key="2">
    <source>
        <dbReference type="EMBL" id="CBH10921.1"/>
    </source>
</evidence>
<organism evidence="2 3">
    <name type="scientific">Trypanosoma brucei gambiense (strain MHOM/CI/86/DAL972)</name>
    <dbReference type="NCBI Taxonomy" id="679716"/>
    <lineage>
        <taxon>Eukaryota</taxon>
        <taxon>Discoba</taxon>
        <taxon>Euglenozoa</taxon>
        <taxon>Kinetoplastea</taxon>
        <taxon>Metakinetoplastina</taxon>
        <taxon>Trypanosomatida</taxon>
        <taxon>Trypanosomatidae</taxon>
        <taxon>Trypanosoma</taxon>
    </lineage>
</organism>
<gene>
    <name evidence="2" type="ORF">TbgDal_V590</name>
</gene>
<dbReference type="EMBL" id="FN554968">
    <property type="protein sequence ID" value="CBH10921.1"/>
    <property type="molecule type" value="Genomic_DNA"/>
</dbReference>
<dbReference type="RefSeq" id="XP_011773208.1">
    <property type="nucleotide sequence ID" value="XM_011774906.1"/>
</dbReference>
<dbReference type="Proteomes" id="UP000002316">
    <property type="component" value="Chromosome 5"/>
</dbReference>
<proteinExistence type="predicted"/>
<protein>
    <submittedName>
        <fullName evidence="2">Uncharacterized protein</fullName>
    </submittedName>
</protein>
<dbReference type="KEGG" id="tbg:TbgDal_V590"/>
<dbReference type="AlphaFoldDB" id="C9ZNE3"/>
<evidence type="ECO:0000256" key="1">
    <source>
        <dbReference type="SAM" id="MobiDB-lite"/>
    </source>
</evidence>
<evidence type="ECO:0000313" key="3">
    <source>
        <dbReference type="Proteomes" id="UP000002316"/>
    </source>
</evidence>
<name>C9ZNE3_TRYB9</name>
<dbReference type="GeneID" id="23861612"/>